<accession>A0A150KIF7</accession>
<dbReference type="EMBL" id="LQYI01000009">
    <property type="protein sequence ID" value="KYC73238.1"/>
    <property type="molecule type" value="Genomic_DNA"/>
</dbReference>
<dbReference type="AlphaFoldDB" id="A0A150KIF7"/>
<protein>
    <submittedName>
        <fullName evidence="1">Uncharacterized protein</fullName>
    </submittedName>
</protein>
<comment type="caution">
    <text evidence="1">The sequence shown here is derived from an EMBL/GenBank/DDBJ whole genome shotgun (WGS) entry which is preliminary data.</text>
</comment>
<organism evidence="1 2">
    <name type="scientific">Heyndrickxia coagulans</name>
    <name type="common">Weizmannia coagulans</name>
    <dbReference type="NCBI Taxonomy" id="1398"/>
    <lineage>
        <taxon>Bacteria</taxon>
        <taxon>Bacillati</taxon>
        <taxon>Bacillota</taxon>
        <taxon>Bacilli</taxon>
        <taxon>Bacillales</taxon>
        <taxon>Bacillaceae</taxon>
        <taxon>Heyndrickxia</taxon>
    </lineage>
</organism>
<dbReference type="Proteomes" id="UP000075304">
    <property type="component" value="Unassembled WGS sequence"/>
</dbReference>
<gene>
    <name evidence="1" type="ORF">B4099_1962</name>
</gene>
<name>A0A150KIF7_HEYCO</name>
<proteinExistence type="predicted"/>
<sequence length="42" mass="5086">MVESCQFFKAFPAVVLRHTFVKNSKITQNFLFFILLFDYTYM</sequence>
<dbReference type="PATRIC" id="fig|1398.25.peg.3685"/>
<evidence type="ECO:0000313" key="1">
    <source>
        <dbReference type="EMBL" id="KYC73238.1"/>
    </source>
</evidence>
<evidence type="ECO:0000313" key="2">
    <source>
        <dbReference type="Proteomes" id="UP000075304"/>
    </source>
</evidence>
<reference evidence="1 2" key="1">
    <citation type="submission" date="2016-01" db="EMBL/GenBank/DDBJ databases">
        <title>Genome Sequences of Twelve Sporeforming Bacillus Species Isolated from Foods.</title>
        <authorList>
            <person name="Berendsen E.M."/>
            <person name="Wells-Bennik M.H."/>
            <person name="Krawcyk A.O."/>
            <person name="De Jong A."/>
            <person name="Holsappel S."/>
            <person name="Eijlander R.T."/>
            <person name="Kuipers O.P."/>
        </authorList>
    </citation>
    <scope>NUCLEOTIDE SEQUENCE [LARGE SCALE GENOMIC DNA]</scope>
    <source>
        <strain evidence="1 2">B4099</strain>
    </source>
</reference>